<dbReference type="KEGG" id="zmm:Zmob_1370"/>
<name>A0A0H3FZC1_ZYMMA</name>
<dbReference type="OrthoDB" id="8437129at2"/>
<evidence type="ECO:0008006" key="3">
    <source>
        <dbReference type="Google" id="ProtNLM"/>
    </source>
</evidence>
<gene>
    <name evidence="1" type="ordered locus">Zmob_1370</name>
</gene>
<dbReference type="GO" id="GO:0016020">
    <property type="term" value="C:membrane"/>
    <property type="evidence" value="ECO:0007669"/>
    <property type="project" value="InterPro"/>
</dbReference>
<dbReference type="Proteomes" id="UP000001494">
    <property type="component" value="Chromosome"/>
</dbReference>
<organism evidence="1 2">
    <name type="scientific">Zymomonas mobilis subsp. mobilis (strain ATCC 10988 / DSM 424 / LMG 404 / NCIMB 8938 / NRRL B-806 / ZM1)</name>
    <dbReference type="NCBI Taxonomy" id="555217"/>
    <lineage>
        <taxon>Bacteria</taxon>
        <taxon>Pseudomonadati</taxon>
        <taxon>Pseudomonadota</taxon>
        <taxon>Alphaproteobacteria</taxon>
        <taxon>Sphingomonadales</taxon>
        <taxon>Zymomonadaceae</taxon>
        <taxon>Zymomonas</taxon>
    </lineage>
</organism>
<sequence>MKIAFIYIAEPYQCYHTASVASELAAMPDCDVTEYYSFPDTVEHLTRIRRILNAPALKLRPLFKSWKAKLLKLAKRLDQERLLVLQDNVEELNRYDAVVATEYTAGILKQMGLNHPRLILLMHGAGDRYVNDEHLVKEFDLTLISGRKVTHDFKQKGLITDQTSRIIGYPKFDVFEAIRKKMAYPFQNQRPFALYNPHYKRNLNSSPVFMKALVKVFNTAHTYNLVVAPHIKQFHKNFAIKKYWLKRLHSTKTLVDTGSPAMLDMTYTSQAALYIGDVSSQIYEFMAIPRPCIFLNPQKIKWQDNPNFRHWTMGDVIEDIDALKPAIEQAQARHHLYRPIQEKLFQETFGYPLLGGSRRAAEAIVDFMTKIK</sequence>
<dbReference type="SUPFAM" id="SSF53756">
    <property type="entry name" value="UDP-Glycosyltransferase/glycogen phosphorylase"/>
    <property type="match status" value="1"/>
</dbReference>
<dbReference type="EMBL" id="CP002850">
    <property type="protein sequence ID" value="AEH63190.1"/>
    <property type="molecule type" value="Genomic_DNA"/>
</dbReference>
<dbReference type="Gene3D" id="3.40.50.12580">
    <property type="match status" value="1"/>
</dbReference>
<proteinExistence type="predicted"/>
<dbReference type="GO" id="GO:0047355">
    <property type="term" value="F:CDP-glycerol glycerophosphotransferase activity"/>
    <property type="evidence" value="ECO:0007669"/>
    <property type="project" value="InterPro"/>
</dbReference>
<evidence type="ECO:0000313" key="1">
    <source>
        <dbReference type="EMBL" id="AEH63190.1"/>
    </source>
</evidence>
<dbReference type="RefSeq" id="WP_014501022.1">
    <property type="nucleotide sequence ID" value="NC_017262.1"/>
</dbReference>
<dbReference type="Pfam" id="PF04464">
    <property type="entry name" value="Glyphos_transf"/>
    <property type="match status" value="1"/>
</dbReference>
<dbReference type="eggNOG" id="COG1887">
    <property type="taxonomic scope" value="Bacteria"/>
</dbReference>
<protein>
    <recommendedName>
        <fullName evidence="3">CDP-glycerol:poly(Glycerophosphate) glycerophosphotransferase</fullName>
    </recommendedName>
</protein>
<dbReference type="HOGENOM" id="CLU_062404_0_0_5"/>
<dbReference type="AlphaFoldDB" id="A0A0H3FZC1"/>
<reference evidence="1 2" key="1">
    <citation type="journal article" date="2011" name="J. Bacteriol.">
        <title>Genome sequence of the ethanol-producing Zymomonas mobilis subsp. mobilis lectotype strain ATCC 10988.</title>
        <authorList>
            <person name="Pappas K.M."/>
            <person name="Kouvelis V.N."/>
            <person name="Saunders E."/>
            <person name="Brettin T.S."/>
            <person name="Bruce D."/>
            <person name="Detter C."/>
            <person name="Balakireva M."/>
            <person name="Han C.S."/>
            <person name="Savvakis G."/>
            <person name="Kyrpides N.C."/>
            <person name="Typas M.A."/>
        </authorList>
    </citation>
    <scope>NUCLEOTIDE SEQUENCE [LARGE SCALE GENOMIC DNA]</scope>
    <source>
        <strain evidence="2">ATCC 10988 / DSM 424 / CCUG 17860 / LMG 404 / NCIMB 8938 / NRRL B-806 / ZM1</strain>
    </source>
</reference>
<dbReference type="InterPro" id="IPR043148">
    <property type="entry name" value="TagF_C"/>
</dbReference>
<evidence type="ECO:0000313" key="2">
    <source>
        <dbReference type="Proteomes" id="UP000001494"/>
    </source>
</evidence>
<dbReference type="InterPro" id="IPR007554">
    <property type="entry name" value="Glycerophosphate_synth"/>
</dbReference>
<accession>A0A0H3FZC1</accession>